<dbReference type="Proteomes" id="UP001595710">
    <property type="component" value="Unassembled WGS sequence"/>
</dbReference>
<evidence type="ECO:0000313" key="2">
    <source>
        <dbReference type="Proteomes" id="UP001595710"/>
    </source>
</evidence>
<gene>
    <name evidence="1" type="ORF">ACFOND_02725</name>
</gene>
<accession>A0ABV7WQ30</accession>
<reference evidence="2" key="1">
    <citation type="journal article" date="2019" name="Int. J. Syst. Evol. Microbiol.">
        <title>The Global Catalogue of Microorganisms (GCM) 10K type strain sequencing project: providing services to taxonomists for standard genome sequencing and annotation.</title>
        <authorList>
            <consortium name="The Broad Institute Genomics Platform"/>
            <consortium name="The Broad Institute Genome Sequencing Center for Infectious Disease"/>
            <person name="Wu L."/>
            <person name="Ma J."/>
        </authorList>
    </citation>
    <scope>NUCLEOTIDE SEQUENCE [LARGE SCALE GENOMIC DNA]</scope>
    <source>
        <strain evidence="2">CECT 8288</strain>
    </source>
</reference>
<sequence>MARPKYKINRKDWHDSLDWLSYQLTLPKWLEQPKHSIHDMGIPALKECVVQWREVSSPSDELCEAAQKILDNALEAEDWARLRKALSAKKRRRKDKRLDSAPINITLTPEAHKMLLEFKELTGEETISSAIIEGLRAPIQSLTHSSAEARSKQLRAVLKSYRASELVRIVGAYLGRSDERKSLANSCKIAFQLFQKRPDKTSFHMILDRFIEDIVWNETHLKASLSEMNLGELEERIATL</sequence>
<name>A0ABV7WQ30_9GAMM</name>
<keyword evidence="2" id="KW-1185">Reference proteome</keyword>
<protein>
    <submittedName>
        <fullName evidence="1">Uncharacterized protein</fullName>
    </submittedName>
</protein>
<proteinExistence type="predicted"/>
<dbReference type="EMBL" id="JBHRYN010000005">
    <property type="protein sequence ID" value="MFC3700539.1"/>
    <property type="molecule type" value="Genomic_DNA"/>
</dbReference>
<dbReference type="RefSeq" id="WP_215999666.1">
    <property type="nucleotide sequence ID" value="NZ_JAUFQI010000001.1"/>
</dbReference>
<comment type="caution">
    <text evidence="1">The sequence shown here is derived from an EMBL/GenBank/DDBJ whole genome shotgun (WGS) entry which is preliminary data.</text>
</comment>
<evidence type="ECO:0000313" key="1">
    <source>
        <dbReference type="EMBL" id="MFC3700539.1"/>
    </source>
</evidence>
<organism evidence="1 2">
    <name type="scientific">Reinekea marina</name>
    <dbReference type="NCBI Taxonomy" id="1310421"/>
    <lineage>
        <taxon>Bacteria</taxon>
        <taxon>Pseudomonadati</taxon>
        <taxon>Pseudomonadota</taxon>
        <taxon>Gammaproteobacteria</taxon>
        <taxon>Oceanospirillales</taxon>
        <taxon>Saccharospirillaceae</taxon>
        <taxon>Reinekea</taxon>
    </lineage>
</organism>